<dbReference type="GO" id="GO:0003729">
    <property type="term" value="F:mRNA binding"/>
    <property type="evidence" value="ECO:0007669"/>
    <property type="project" value="TreeGrafter"/>
</dbReference>
<proteinExistence type="inferred from homology"/>
<gene>
    <name evidence="7" type="ORF">HW555_002638</name>
</gene>
<feature type="compositionally biased region" description="Basic and acidic residues" evidence="5">
    <location>
        <begin position="186"/>
        <end position="223"/>
    </location>
</feature>
<dbReference type="GO" id="GO:0000184">
    <property type="term" value="P:nuclear-transcribed mRNA catabolic process, nonsense-mediated decay"/>
    <property type="evidence" value="ECO:0007669"/>
    <property type="project" value="UniProtKB-KW"/>
</dbReference>
<sequence length="619" mass="71453">MTEDQDAKDSQSDSGSKTFINKNKDKKTKTQRPLTKIILRRLPPTMTEEAFLEQVSPIPEHDHFYFAKPDPSLANNLYSRAYINFVNVDDIYLFRDKFDGYVFLDEKGVEYVGIVEYAPFQRIPKKKKKKDPKCGTIESDPIYQDFVESLKKDPETENQPKLEYSYPVNDSNDKKVQSTPLLEYLAARKQDKRGRDERRRRENDKRKMRIERKTKDSIKRPGDISEDENFNDNTDYYDNKYNNHSFWYGEQRIYHKSKVKYSVSKSELKSIHGSDEFISTDSDWDSHFPALSAKTHNTFTLTSGKFCDKKETQEGSQKSGGDTCLKEEETAEGEVKKIKSREWEKDKASDARDDQVKSDGKDGSVFESKSYRDRKAGVNVLSDKKKKLDSDKRDAARDDDQGDDDDAGYKKDKRENTKFNKESPREVKSKKYSDTRKERIKQTEVGKSDKQSAINKIMSSDSKVKSINHDDIKPFTQLPQVKTDDLTKIIEGMDKKVKLSDSNKDSNDDSTSKSLSVGVSKMRRNSLESGEMPVKDDMVLKRQNSLDDRSKSTDREGSEEKEKSESGDRRTERRIRNKDRPSLVIYQPGMGKFSKQRLAKEKDAPPPAKSINDSEKKDT</sequence>
<dbReference type="Proteomes" id="UP000648187">
    <property type="component" value="Unassembled WGS sequence"/>
</dbReference>
<dbReference type="SUPFAM" id="SSF54928">
    <property type="entry name" value="RNA-binding domain, RBD"/>
    <property type="match status" value="1"/>
</dbReference>
<feature type="compositionally biased region" description="Basic and acidic residues" evidence="5">
    <location>
        <begin position="324"/>
        <end position="399"/>
    </location>
</feature>
<dbReference type="Pfam" id="PF03467">
    <property type="entry name" value="Smg4_UPF3"/>
    <property type="match status" value="1"/>
</dbReference>
<keyword evidence="4" id="KW-0539">Nucleus</keyword>
<feature type="compositionally biased region" description="Basic and acidic residues" evidence="5">
    <location>
        <begin position="407"/>
        <end position="450"/>
    </location>
</feature>
<organism evidence="7 8">
    <name type="scientific">Spodoptera exigua</name>
    <name type="common">Beet armyworm</name>
    <name type="synonym">Noctua fulgens</name>
    <dbReference type="NCBI Taxonomy" id="7107"/>
    <lineage>
        <taxon>Eukaryota</taxon>
        <taxon>Metazoa</taxon>
        <taxon>Ecdysozoa</taxon>
        <taxon>Arthropoda</taxon>
        <taxon>Hexapoda</taxon>
        <taxon>Insecta</taxon>
        <taxon>Pterygota</taxon>
        <taxon>Neoptera</taxon>
        <taxon>Endopterygota</taxon>
        <taxon>Lepidoptera</taxon>
        <taxon>Glossata</taxon>
        <taxon>Ditrysia</taxon>
        <taxon>Noctuoidea</taxon>
        <taxon>Noctuidae</taxon>
        <taxon>Amphipyrinae</taxon>
        <taxon>Spodoptera</taxon>
    </lineage>
</organism>
<evidence type="ECO:0000313" key="8">
    <source>
        <dbReference type="Proteomes" id="UP000648187"/>
    </source>
</evidence>
<feature type="region of interest" description="Disordered" evidence="5">
    <location>
        <begin position="1"/>
        <end position="32"/>
    </location>
</feature>
<evidence type="ECO:0000313" key="7">
    <source>
        <dbReference type="EMBL" id="KAF9421423.1"/>
    </source>
</evidence>
<feature type="region of interest" description="Disordered" evidence="5">
    <location>
        <begin position="310"/>
        <end position="469"/>
    </location>
</feature>
<dbReference type="GO" id="GO:0045727">
    <property type="term" value="P:positive regulation of translation"/>
    <property type="evidence" value="ECO:0007669"/>
    <property type="project" value="TreeGrafter"/>
</dbReference>
<keyword evidence="3" id="KW-0866">Nonsense-mediated mRNA decay</keyword>
<feature type="region of interest" description="Disordered" evidence="5">
    <location>
        <begin position="151"/>
        <end position="174"/>
    </location>
</feature>
<comment type="similarity">
    <text evidence="2">Belongs to the RENT3 family.</text>
</comment>
<dbReference type="FunFam" id="3.30.70.330:FF:000717">
    <property type="entry name" value="regulator of nonsense transcripts 3B"/>
    <property type="match status" value="1"/>
</dbReference>
<feature type="compositionally biased region" description="Polar residues" evidence="5">
    <location>
        <begin position="451"/>
        <end position="461"/>
    </location>
</feature>
<accession>A0A835GNG7</accession>
<dbReference type="PANTHER" id="PTHR13112">
    <property type="entry name" value="UPF3 REGULATOR OF NONSENSE TRANSCRIPTS-LIKE PROTEIN"/>
    <property type="match status" value="1"/>
</dbReference>
<feature type="region of interest" description="Disordered" evidence="5">
    <location>
        <begin position="493"/>
        <end position="619"/>
    </location>
</feature>
<name>A0A835GNG7_SPOEX</name>
<evidence type="ECO:0000256" key="5">
    <source>
        <dbReference type="SAM" id="MobiDB-lite"/>
    </source>
</evidence>
<dbReference type="GO" id="GO:0005730">
    <property type="term" value="C:nucleolus"/>
    <property type="evidence" value="ECO:0007669"/>
    <property type="project" value="TreeGrafter"/>
</dbReference>
<feature type="compositionally biased region" description="Basic and acidic residues" evidence="5">
    <location>
        <begin position="533"/>
        <end position="571"/>
    </location>
</feature>
<comment type="subcellular location">
    <subcellularLocation>
        <location evidence="1">Nucleus</location>
    </subcellularLocation>
</comment>
<dbReference type="InterPro" id="IPR039722">
    <property type="entry name" value="Upf3"/>
</dbReference>
<keyword evidence="8" id="KW-1185">Reference proteome</keyword>
<feature type="compositionally biased region" description="Basic and acidic residues" evidence="5">
    <location>
        <begin position="1"/>
        <end position="11"/>
    </location>
</feature>
<dbReference type="AlphaFoldDB" id="A0A835GNG7"/>
<feature type="compositionally biased region" description="Basic and acidic residues" evidence="5">
    <location>
        <begin position="493"/>
        <end position="511"/>
    </location>
</feature>
<evidence type="ECO:0000256" key="2">
    <source>
        <dbReference type="ARBA" id="ARBA00005991"/>
    </source>
</evidence>
<dbReference type="Gene3D" id="3.30.70.330">
    <property type="match status" value="1"/>
</dbReference>
<dbReference type="InterPro" id="IPR005120">
    <property type="entry name" value="UPF3_dom"/>
</dbReference>
<dbReference type="GO" id="GO:0005737">
    <property type="term" value="C:cytoplasm"/>
    <property type="evidence" value="ECO:0007669"/>
    <property type="project" value="TreeGrafter"/>
</dbReference>
<feature type="region of interest" description="Disordered" evidence="5">
    <location>
        <begin position="186"/>
        <end position="227"/>
    </location>
</feature>
<evidence type="ECO:0000259" key="6">
    <source>
        <dbReference type="Pfam" id="PF03467"/>
    </source>
</evidence>
<dbReference type="InterPro" id="IPR035979">
    <property type="entry name" value="RBD_domain_sf"/>
</dbReference>
<dbReference type="InterPro" id="IPR012677">
    <property type="entry name" value="Nucleotide-bd_a/b_plait_sf"/>
</dbReference>
<feature type="compositionally biased region" description="Basic and acidic residues" evidence="5">
    <location>
        <begin position="151"/>
        <end position="160"/>
    </location>
</feature>
<dbReference type="EMBL" id="JACKWZ010000024">
    <property type="protein sequence ID" value="KAF9421423.1"/>
    <property type="molecule type" value="Genomic_DNA"/>
</dbReference>
<feature type="compositionally biased region" description="Polar residues" evidence="5">
    <location>
        <begin position="12"/>
        <end position="21"/>
    </location>
</feature>
<feature type="domain" description="UPF3" evidence="6">
    <location>
        <begin position="35"/>
        <end position="190"/>
    </location>
</feature>
<dbReference type="PANTHER" id="PTHR13112:SF0">
    <property type="entry name" value="FI21285P1"/>
    <property type="match status" value="1"/>
</dbReference>
<evidence type="ECO:0000256" key="3">
    <source>
        <dbReference type="ARBA" id="ARBA00023161"/>
    </source>
</evidence>
<evidence type="ECO:0000256" key="4">
    <source>
        <dbReference type="ARBA" id="ARBA00023242"/>
    </source>
</evidence>
<protein>
    <recommendedName>
        <fullName evidence="6">UPF3 domain-containing protein</fullName>
    </recommendedName>
</protein>
<reference evidence="7" key="1">
    <citation type="submission" date="2020-08" db="EMBL/GenBank/DDBJ databases">
        <title>Spodoptera exigua strain:BAW_Kor-Di-RS1 Genome sequencing and assembly.</title>
        <authorList>
            <person name="Kim J."/>
            <person name="Nam H.Y."/>
            <person name="Kwon M."/>
            <person name="Choi J.H."/>
            <person name="Cho S.R."/>
            <person name="Kim G.-H."/>
        </authorList>
    </citation>
    <scope>NUCLEOTIDE SEQUENCE</scope>
    <source>
        <strain evidence="7">BAW_Kor-Di-RS1</strain>
        <tissue evidence="7">Whole-body</tissue>
    </source>
</reference>
<comment type="caution">
    <text evidence="7">The sequence shown here is derived from an EMBL/GenBank/DDBJ whole genome shotgun (WGS) entry which is preliminary data.</text>
</comment>
<evidence type="ECO:0000256" key="1">
    <source>
        <dbReference type="ARBA" id="ARBA00004123"/>
    </source>
</evidence>